<dbReference type="EMBL" id="JXKM01000001">
    <property type="protein sequence ID" value="OJG37074.1"/>
    <property type="molecule type" value="Genomic_DNA"/>
</dbReference>
<keyword evidence="6" id="KW-0175">Coiled coil</keyword>
<dbReference type="GO" id="GO:0004725">
    <property type="term" value="F:protein tyrosine phosphatase activity"/>
    <property type="evidence" value="ECO:0007669"/>
    <property type="project" value="UniProtKB-UniRule"/>
</dbReference>
<dbReference type="InterPro" id="IPR016195">
    <property type="entry name" value="Pol/histidinol_Pase-like"/>
</dbReference>
<organism evidence="7 8">
    <name type="scientific">Enterococcus devriesei</name>
    <dbReference type="NCBI Taxonomy" id="319970"/>
    <lineage>
        <taxon>Bacteria</taxon>
        <taxon>Bacillati</taxon>
        <taxon>Bacillota</taxon>
        <taxon>Bacilli</taxon>
        <taxon>Lactobacillales</taxon>
        <taxon>Enterococcaceae</taxon>
        <taxon>Enterococcus</taxon>
    </lineage>
</organism>
<dbReference type="PANTHER" id="PTHR39181:SF1">
    <property type="entry name" value="TYROSINE-PROTEIN PHOSPHATASE YWQE"/>
    <property type="match status" value="1"/>
</dbReference>
<dbReference type="GO" id="GO:0030145">
    <property type="term" value="F:manganese ion binding"/>
    <property type="evidence" value="ECO:0007669"/>
    <property type="project" value="UniProtKB-UniRule"/>
</dbReference>
<evidence type="ECO:0000256" key="5">
    <source>
        <dbReference type="PIRNR" id="PIRNR016557"/>
    </source>
</evidence>
<dbReference type="PIRSF" id="PIRSF016557">
    <property type="entry name" value="Caps_synth_CpsB"/>
    <property type="match status" value="1"/>
</dbReference>
<feature type="coiled-coil region" evidence="6">
    <location>
        <begin position="52"/>
        <end position="79"/>
    </location>
</feature>
<proteinExistence type="inferred from homology"/>
<dbReference type="PANTHER" id="PTHR39181">
    <property type="entry name" value="TYROSINE-PROTEIN PHOSPHATASE YWQE"/>
    <property type="match status" value="1"/>
</dbReference>
<dbReference type="EC" id="3.1.3.48" evidence="5"/>
<evidence type="ECO:0000256" key="3">
    <source>
        <dbReference type="ARBA" id="ARBA00022912"/>
    </source>
</evidence>
<sequence length="255" mass="28907">MIDLHCHILPGVDDGARALDDSLAMAEKAISQGITHLMCTPHHNNGKYSNPANQVIEQVARLQQELDQRNLNLTLLEGQEVRITGTLLEDIAKGEILFTDLDDTYILIEFPTGEVPAYTEQLFFQLLSQGHTPVIVHPERNAVFRKDPNELIPFLEMGVLTQLTAPSIVGIFGKEIQKTAKQMLKHNMLYMVASDAHNLRQRGFYLKESCEIIRKEYGQSKVDEMMQMAKDLVNGDVVKHPEFGEIKDKKFKFFS</sequence>
<keyword evidence="3 5" id="KW-0904">Protein phosphatase</keyword>
<dbReference type="STRING" id="319970.RV00_GL000031"/>
<reference evidence="7 8" key="1">
    <citation type="submission" date="2014-12" db="EMBL/GenBank/DDBJ databases">
        <title>Draft genome sequences of 29 type strains of Enterococci.</title>
        <authorList>
            <person name="Zhong Z."/>
            <person name="Sun Z."/>
            <person name="Liu W."/>
            <person name="Zhang W."/>
            <person name="Zhang H."/>
        </authorList>
    </citation>
    <scope>NUCLEOTIDE SEQUENCE [LARGE SCALE GENOMIC DNA]</scope>
    <source>
        <strain evidence="7 8">DSM 22802</strain>
    </source>
</reference>
<evidence type="ECO:0000256" key="2">
    <source>
        <dbReference type="ARBA" id="ARBA00022801"/>
    </source>
</evidence>
<evidence type="ECO:0000256" key="4">
    <source>
        <dbReference type="ARBA" id="ARBA00051722"/>
    </source>
</evidence>
<dbReference type="AlphaFoldDB" id="A0A1L8SYW6"/>
<comment type="similarity">
    <text evidence="1 5">Belongs to the metallo-dependent hydrolases superfamily. CpsB/CapC family.</text>
</comment>
<dbReference type="RefSeq" id="WP_071860588.1">
    <property type="nucleotide sequence ID" value="NZ_JBHLVS010000004.1"/>
</dbReference>
<gene>
    <name evidence="7" type="ORF">RV00_GL000031</name>
</gene>
<evidence type="ECO:0000313" key="7">
    <source>
        <dbReference type="EMBL" id="OJG37074.1"/>
    </source>
</evidence>
<protein>
    <recommendedName>
        <fullName evidence="5">Tyrosine-protein phosphatase</fullName>
        <ecNumber evidence="5">3.1.3.48</ecNumber>
    </recommendedName>
</protein>
<dbReference type="SUPFAM" id="SSF89550">
    <property type="entry name" value="PHP domain-like"/>
    <property type="match status" value="1"/>
</dbReference>
<dbReference type="InterPro" id="IPR016667">
    <property type="entry name" value="Caps_polysacc_synth_CpsB/CapC"/>
</dbReference>
<dbReference type="Pfam" id="PF19567">
    <property type="entry name" value="CpsB_CapC"/>
    <property type="match status" value="1"/>
</dbReference>
<dbReference type="Proteomes" id="UP000183700">
    <property type="component" value="Unassembled WGS sequence"/>
</dbReference>
<name>A0A1L8SYW6_9ENTE</name>
<dbReference type="OrthoDB" id="9788539at2"/>
<evidence type="ECO:0000313" key="8">
    <source>
        <dbReference type="Proteomes" id="UP000183700"/>
    </source>
</evidence>
<keyword evidence="8" id="KW-1185">Reference proteome</keyword>
<evidence type="ECO:0000256" key="6">
    <source>
        <dbReference type="SAM" id="Coils"/>
    </source>
</evidence>
<accession>A0A1L8SYW6</accession>
<keyword evidence="2 5" id="KW-0378">Hydrolase</keyword>
<comment type="caution">
    <text evidence="7">The sequence shown here is derived from an EMBL/GenBank/DDBJ whole genome shotgun (WGS) entry which is preliminary data.</text>
</comment>
<evidence type="ECO:0000256" key="1">
    <source>
        <dbReference type="ARBA" id="ARBA00005750"/>
    </source>
</evidence>
<comment type="catalytic activity">
    <reaction evidence="4 5">
        <text>O-phospho-L-tyrosyl-[protein] + H2O = L-tyrosyl-[protein] + phosphate</text>
        <dbReference type="Rhea" id="RHEA:10684"/>
        <dbReference type="Rhea" id="RHEA-COMP:10136"/>
        <dbReference type="Rhea" id="RHEA-COMP:20101"/>
        <dbReference type="ChEBI" id="CHEBI:15377"/>
        <dbReference type="ChEBI" id="CHEBI:43474"/>
        <dbReference type="ChEBI" id="CHEBI:46858"/>
        <dbReference type="ChEBI" id="CHEBI:61978"/>
        <dbReference type="EC" id="3.1.3.48"/>
    </reaction>
</comment>
<dbReference type="Gene3D" id="3.20.20.140">
    <property type="entry name" value="Metal-dependent hydrolases"/>
    <property type="match status" value="1"/>
</dbReference>